<dbReference type="KEGG" id="bcom:BAUCODRAFT_335300"/>
<protein>
    <submittedName>
        <fullName evidence="1">Uncharacterized protein</fullName>
    </submittedName>
</protein>
<name>M2M2U6_BAUPA</name>
<gene>
    <name evidence="1" type="ORF">BAUCODRAFT_335300</name>
</gene>
<proteinExistence type="predicted"/>
<reference evidence="1 2" key="1">
    <citation type="journal article" date="2012" name="PLoS Pathog.">
        <title>Diverse lifestyles and strategies of plant pathogenesis encoded in the genomes of eighteen Dothideomycetes fungi.</title>
        <authorList>
            <person name="Ohm R.A."/>
            <person name="Feau N."/>
            <person name="Henrissat B."/>
            <person name="Schoch C.L."/>
            <person name="Horwitz B.A."/>
            <person name="Barry K.W."/>
            <person name="Condon B.J."/>
            <person name="Copeland A.C."/>
            <person name="Dhillon B."/>
            <person name="Glaser F."/>
            <person name="Hesse C.N."/>
            <person name="Kosti I."/>
            <person name="LaButti K."/>
            <person name="Lindquist E.A."/>
            <person name="Lucas S."/>
            <person name="Salamov A.A."/>
            <person name="Bradshaw R.E."/>
            <person name="Ciuffetti L."/>
            <person name="Hamelin R.C."/>
            <person name="Kema G.H.J."/>
            <person name="Lawrence C."/>
            <person name="Scott J.A."/>
            <person name="Spatafora J.W."/>
            <person name="Turgeon B.G."/>
            <person name="de Wit P.J.G.M."/>
            <person name="Zhong S."/>
            <person name="Goodwin S.B."/>
            <person name="Grigoriev I.V."/>
        </authorList>
    </citation>
    <scope>NUCLEOTIDE SEQUENCE [LARGE SCALE GENOMIC DNA]</scope>
    <source>
        <strain evidence="1 2">UAMH 10762</strain>
    </source>
</reference>
<evidence type="ECO:0000313" key="1">
    <source>
        <dbReference type="EMBL" id="EMC90851.1"/>
    </source>
</evidence>
<dbReference type="HOGENOM" id="CLU_2157904_0_0_1"/>
<organism evidence="1 2">
    <name type="scientific">Baudoinia panamericana (strain UAMH 10762)</name>
    <name type="common">Angels' share fungus</name>
    <name type="synonym">Baudoinia compniacensis (strain UAMH 10762)</name>
    <dbReference type="NCBI Taxonomy" id="717646"/>
    <lineage>
        <taxon>Eukaryota</taxon>
        <taxon>Fungi</taxon>
        <taxon>Dikarya</taxon>
        <taxon>Ascomycota</taxon>
        <taxon>Pezizomycotina</taxon>
        <taxon>Dothideomycetes</taxon>
        <taxon>Dothideomycetidae</taxon>
        <taxon>Mycosphaerellales</taxon>
        <taxon>Teratosphaeriaceae</taxon>
        <taxon>Baudoinia</taxon>
    </lineage>
</organism>
<evidence type="ECO:0000313" key="2">
    <source>
        <dbReference type="Proteomes" id="UP000011761"/>
    </source>
</evidence>
<dbReference type="GeneID" id="19112149"/>
<accession>M2M2U6</accession>
<sequence length="111" mass="13133">MCTMSLAKVTRLRENINVKFKSYLTPFFVCFEYIVEEAIVVRPYYFRGAMSVSFLLFFREQRNLGCERRSTFRQLHLCYGRKQPILCHAPLVAMDPQSFTHSRMPSRVVQP</sequence>
<dbReference type="Proteomes" id="UP000011761">
    <property type="component" value="Unassembled WGS sequence"/>
</dbReference>
<keyword evidence="2" id="KW-1185">Reference proteome</keyword>
<dbReference type="RefSeq" id="XP_007682008.1">
    <property type="nucleotide sequence ID" value="XM_007683818.1"/>
</dbReference>
<dbReference type="AlphaFoldDB" id="M2M2U6"/>
<dbReference type="EMBL" id="KB445566">
    <property type="protein sequence ID" value="EMC90851.1"/>
    <property type="molecule type" value="Genomic_DNA"/>
</dbReference>